<dbReference type="InterPro" id="IPR006580">
    <property type="entry name" value="Znf_TTF"/>
</dbReference>
<evidence type="ECO:0000256" key="1">
    <source>
        <dbReference type="SAM" id="MobiDB-lite"/>
    </source>
</evidence>
<evidence type="ECO:0000313" key="4">
    <source>
        <dbReference type="Proteomes" id="UP001347796"/>
    </source>
</evidence>
<feature type="domain" description="TTF-type" evidence="2">
    <location>
        <begin position="72"/>
        <end position="173"/>
    </location>
</feature>
<sequence>MATRMSMGKIDVEEDTVEADISGSELLGMAVAHKSGDDSRNDTLQPGPLDISSSPEQGPHQPKCITFAQNSQGRRFNPDWYNTHPWLEYSVGKRQAFCCPCRHFAGSSTSGVSGGAFLSEGEDGWGKGTGLNKKDNQLLKHEHSQGHEVSVVRYNSCRQTEKSGKTVMDFLDEGHRKAVKTNSDYIKIIADVLPLDGCSKYGTEGTPRK</sequence>
<feature type="region of interest" description="Disordered" evidence="1">
    <location>
        <begin position="29"/>
        <end position="60"/>
    </location>
</feature>
<keyword evidence="4" id="KW-1185">Reference proteome</keyword>
<reference evidence="3 4" key="1">
    <citation type="submission" date="2024-01" db="EMBL/GenBank/DDBJ databases">
        <title>The genome of the rayed Mediterranean limpet Patella caerulea (Linnaeus, 1758).</title>
        <authorList>
            <person name="Anh-Thu Weber A."/>
            <person name="Halstead-Nussloch G."/>
        </authorList>
    </citation>
    <scope>NUCLEOTIDE SEQUENCE [LARGE SCALE GENOMIC DNA]</scope>
    <source>
        <strain evidence="3">AATW-2023a</strain>
        <tissue evidence="3">Whole specimen</tissue>
    </source>
</reference>
<dbReference type="Proteomes" id="UP001347796">
    <property type="component" value="Unassembled WGS sequence"/>
</dbReference>
<proteinExistence type="predicted"/>
<evidence type="ECO:0000313" key="3">
    <source>
        <dbReference type="EMBL" id="KAK6179088.1"/>
    </source>
</evidence>
<organism evidence="3 4">
    <name type="scientific">Patella caerulea</name>
    <name type="common">Rayed Mediterranean limpet</name>
    <dbReference type="NCBI Taxonomy" id="87958"/>
    <lineage>
        <taxon>Eukaryota</taxon>
        <taxon>Metazoa</taxon>
        <taxon>Spiralia</taxon>
        <taxon>Lophotrochozoa</taxon>
        <taxon>Mollusca</taxon>
        <taxon>Gastropoda</taxon>
        <taxon>Patellogastropoda</taxon>
        <taxon>Patelloidea</taxon>
        <taxon>Patellidae</taxon>
        <taxon>Patella</taxon>
    </lineage>
</organism>
<dbReference type="AlphaFoldDB" id="A0AAN8JNP5"/>
<accession>A0AAN8JNP5</accession>
<comment type="caution">
    <text evidence="3">The sequence shown here is derived from an EMBL/GenBank/DDBJ whole genome shotgun (WGS) entry which is preliminary data.</text>
</comment>
<name>A0AAN8JNP5_PATCE</name>
<evidence type="ECO:0000259" key="2">
    <source>
        <dbReference type="SMART" id="SM00597"/>
    </source>
</evidence>
<protein>
    <recommendedName>
        <fullName evidence="2">TTF-type domain-containing protein</fullName>
    </recommendedName>
</protein>
<dbReference type="EMBL" id="JAZGQO010000008">
    <property type="protein sequence ID" value="KAK6179088.1"/>
    <property type="molecule type" value="Genomic_DNA"/>
</dbReference>
<gene>
    <name evidence="3" type="ORF">SNE40_011524</name>
</gene>
<dbReference type="SMART" id="SM00597">
    <property type="entry name" value="ZnF_TTF"/>
    <property type="match status" value="1"/>
</dbReference>